<evidence type="ECO:0000313" key="12">
    <source>
        <dbReference type="EMBL" id="KAG0645124.1"/>
    </source>
</evidence>
<dbReference type="InterPro" id="IPR029070">
    <property type="entry name" value="Chitinase_insertion_sf"/>
</dbReference>
<comment type="caution">
    <text evidence="12">The sequence shown here is derived from an EMBL/GenBank/DDBJ whole genome shotgun (WGS) entry which is preliminary data.</text>
</comment>
<dbReference type="SMART" id="SM00636">
    <property type="entry name" value="Glyco_18"/>
    <property type="match status" value="1"/>
</dbReference>
<dbReference type="GO" id="GO:0008061">
    <property type="term" value="F:chitin binding"/>
    <property type="evidence" value="ECO:0007669"/>
    <property type="project" value="InterPro"/>
</dbReference>
<keyword evidence="13" id="KW-1185">Reference proteome</keyword>
<dbReference type="CDD" id="cd06548">
    <property type="entry name" value="GH18_chitinase"/>
    <property type="match status" value="1"/>
</dbReference>
<dbReference type="OrthoDB" id="76388at2759"/>
<evidence type="ECO:0000256" key="4">
    <source>
        <dbReference type="ARBA" id="ARBA00022801"/>
    </source>
</evidence>
<sequence>MLFAPVSILVSLMCDLAVGHAVHDRLVSNKSDVSNNATYPNYRAAAYFVNWRRADARAVCFCECFTHHRRSVHFPGDSWDEAGSNLYGCLKQLFLLKKVNRKLKVLLSIGGSSYSANFAVPASTDAGRSAFASSAVALVANLGLDGLDINWEYPQNDADAVNMVLLLKALRESLDGYGDSLSTPYRFQLTVASPAGASYYQTLHLADMDPHIDFWNLMAYDYAGGWSSVTANQANLFSSTSDATTTPFNTEDAIGYYIGKGITPNKIVLGMPIYGRSFAATRGLGQPFDGVGRGTWQAGVYDFKALPVSGANESYDNTTGSSYSYDAASKELVSYDNARVAKQKAAFIKRRGLGGAMWWESSADKVGSGSLIHNVVAVLGGAGGSGLEGSPNLLLYPNSSYDNLRSGMPDSGSAAETASSLPCSSGSMDHINRLHHDSFYHYQLSALLTQLFSRH</sequence>
<dbReference type="InterPro" id="IPR001579">
    <property type="entry name" value="Glyco_hydro_18_chit_AS"/>
</dbReference>
<dbReference type="InterPro" id="IPR011583">
    <property type="entry name" value="Chitinase_II/V-like_cat"/>
</dbReference>
<keyword evidence="8" id="KW-0624">Polysaccharide degradation</keyword>
<evidence type="ECO:0000259" key="11">
    <source>
        <dbReference type="PROSITE" id="PS51910"/>
    </source>
</evidence>
<organism evidence="12 13">
    <name type="scientific">Hyphodiscus hymeniophilus</name>
    <dbReference type="NCBI Taxonomy" id="353542"/>
    <lineage>
        <taxon>Eukaryota</taxon>
        <taxon>Fungi</taxon>
        <taxon>Dikarya</taxon>
        <taxon>Ascomycota</taxon>
        <taxon>Pezizomycotina</taxon>
        <taxon>Leotiomycetes</taxon>
        <taxon>Helotiales</taxon>
        <taxon>Hyphodiscaceae</taxon>
        <taxon>Hyphodiscus</taxon>
    </lineage>
</organism>
<evidence type="ECO:0000256" key="10">
    <source>
        <dbReference type="SAM" id="SignalP"/>
    </source>
</evidence>
<proteinExistence type="inferred from homology"/>
<dbReference type="PANTHER" id="PTHR11177">
    <property type="entry name" value="CHITINASE"/>
    <property type="match status" value="1"/>
</dbReference>
<feature type="signal peptide" evidence="10">
    <location>
        <begin position="1"/>
        <end position="19"/>
    </location>
</feature>
<dbReference type="PROSITE" id="PS51910">
    <property type="entry name" value="GH18_2"/>
    <property type="match status" value="1"/>
</dbReference>
<evidence type="ECO:0000313" key="13">
    <source>
        <dbReference type="Proteomes" id="UP000785200"/>
    </source>
</evidence>
<reference evidence="12" key="1">
    <citation type="submission" date="2019-07" db="EMBL/GenBank/DDBJ databases">
        <title>Hyphodiscus hymeniophilus genome sequencing and assembly.</title>
        <authorList>
            <person name="Kramer G."/>
            <person name="Nodwell J."/>
        </authorList>
    </citation>
    <scope>NUCLEOTIDE SEQUENCE</scope>
    <source>
        <strain evidence="12">ATCC 34498</strain>
    </source>
</reference>
<dbReference type="Proteomes" id="UP000785200">
    <property type="component" value="Unassembled WGS sequence"/>
</dbReference>
<evidence type="ECO:0000256" key="9">
    <source>
        <dbReference type="RuleBase" id="RU000489"/>
    </source>
</evidence>
<keyword evidence="5" id="KW-0146">Chitin degradation</keyword>
<dbReference type="SUPFAM" id="SSF54556">
    <property type="entry name" value="Chitinase insertion domain"/>
    <property type="match status" value="1"/>
</dbReference>
<evidence type="ECO:0000256" key="5">
    <source>
        <dbReference type="ARBA" id="ARBA00023024"/>
    </source>
</evidence>
<comment type="similarity">
    <text evidence="2">Belongs to the glycosyl hydrolase 18 family. Chitinase class V subfamily.</text>
</comment>
<dbReference type="PANTHER" id="PTHR11177:SF317">
    <property type="entry name" value="CHITINASE 12-RELATED"/>
    <property type="match status" value="1"/>
</dbReference>
<evidence type="ECO:0000256" key="3">
    <source>
        <dbReference type="ARBA" id="ARBA00012729"/>
    </source>
</evidence>
<evidence type="ECO:0000256" key="7">
    <source>
        <dbReference type="ARBA" id="ARBA00023295"/>
    </source>
</evidence>
<protein>
    <recommendedName>
        <fullName evidence="3">chitinase</fullName>
        <ecNumber evidence="3">3.2.1.14</ecNumber>
    </recommendedName>
</protein>
<keyword evidence="7 9" id="KW-0326">Glycosidase</keyword>
<dbReference type="PROSITE" id="PS01095">
    <property type="entry name" value="GH18_1"/>
    <property type="match status" value="1"/>
</dbReference>
<dbReference type="InterPro" id="IPR001223">
    <property type="entry name" value="Glyco_hydro18_cat"/>
</dbReference>
<evidence type="ECO:0000256" key="6">
    <source>
        <dbReference type="ARBA" id="ARBA00023277"/>
    </source>
</evidence>
<evidence type="ECO:0000256" key="8">
    <source>
        <dbReference type="ARBA" id="ARBA00023326"/>
    </source>
</evidence>
<feature type="domain" description="GH18" evidence="11">
    <location>
        <begin position="42"/>
        <end position="382"/>
    </location>
</feature>
<evidence type="ECO:0000256" key="2">
    <source>
        <dbReference type="ARBA" id="ARBA00008682"/>
    </source>
</evidence>
<keyword evidence="10" id="KW-0732">Signal</keyword>
<dbReference type="EMBL" id="VNKQ01000020">
    <property type="protein sequence ID" value="KAG0645124.1"/>
    <property type="molecule type" value="Genomic_DNA"/>
</dbReference>
<feature type="chain" id="PRO_5040305790" description="chitinase" evidence="10">
    <location>
        <begin position="20"/>
        <end position="455"/>
    </location>
</feature>
<dbReference type="InterPro" id="IPR050314">
    <property type="entry name" value="Glycosyl_Hydrlase_18"/>
</dbReference>
<evidence type="ECO:0000256" key="1">
    <source>
        <dbReference type="ARBA" id="ARBA00000822"/>
    </source>
</evidence>
<name>A0A9P6VDT9_9HELO</name>
<keyword evidence="4 9" id="KW-0378">Hydrolase</keyword>
<dbReference type="SUPFAM" id="SSF51445">
    <property type="entry name" value="(Trans)glycosidases"/>
    <property type="match status" value="1"/>
</dbReference>
<dbReference type="Pfam" id="PF00704">
    <property type="entry name" value="Glyco_hydro_18"/>
    <property type="match status" value="1"/>
</dbReference>
<gene>
    <name evidence="12" type="ORF">D0Z07_9203</name>
</gene>
<dbReference type="GO" id="GO:0008843">
    <property type="term" value="F:endochitinase activity"/>
    <property type="evidence" value="ECO:0007669"/>
    <property type="project" value="UniProtKB-EC"/>
</dbReference>
<dbReference type="InterPro" id="IPR017853">
    <property type="entry name" value="GH"/>
</dbReference>
<dbReference type="Gene3D" id="3.20.20.80">
    <property type="entry name" value="Glycosidases"/>
    <property type="match status" value="1"/>
</dbReference>
<accession>A0A9P6VDT9</accession>
<dbReference type="EC" id="3.2.1.14" evidence="3"/>
<dbReference type="GO" id="GO:0005576">
    <property type="term" value="C:extracellular region"/>
    <property type="evidence" value="ECO:0007669"/>
    <property type="project" value="TreeGrafter"/>
</dbReference>
<dbReference type="GO" id="GO:0006032">
    <property type="term" value="P:chitin catabolic process"/>
    <property type="evidence" value="ECO:0007669"/>
    <property type="project" value="UniProtKB-KW"/>
</dbReference>
<dbReference type="AlphaFoldDB" id="A0A9P6VDT9"/>
<comment type="catalytic activity">
    <reaction evidence="1">
        <text>Random endo-hydrolysis of N-acetyl-beta-D-glucosaminide (1-&gt;4)-beta-linkages in chitin and chitodextrins.</text>
        <dbReference type="EC" id="3.2.1.14"/>
    </reaction>
</comment>
<dbReference type="GO" id="GO:0000272">
    <property type="term" value="P:polysaccharide catabolic process"/>
    <property type="evidence" value="ECO:0007669"/>
    <property type="project" value="UniProtKB-KW"/>
</dbReference>
<keyword evidence="6" id="KW-0119">Carbohydrate metabolism</keyword>
<dbReference type="Gene3D" id="3.10.50.10">
    <property type="match status" value="1"/>
</dbReference>
<dbReference type="FunFam" id="3.10.50.10:FF:000005">
    <property type="entry name" value="Endochitinase B1"/>
    <property type="match status" value="1"/>
</dbReference>